<dbReference type="InterPro" id="IPR005828">
    <property type="entry name" value="MFS_sugar_transport-like"/>
</dbReference>
<feature type="transmembrane region" description="Helical" evidence="5">
    <location>
        <begin position="94"/>
        <end position="116"/>
    </location>
</feature>
<reference evidence="8" key="1">
    <citation type="submission" date="2022-07" db="EMBL/GenBank/DDBJ databases">
        <authorList>
            <person name="Trinca V."/>
            <person name="Uliana J.V.C."/>
            <person name="Torres T.T."/>
            <person name="Ward R.J."/>
            <person name="Monesi N."/>
        </authorList>
    </citation>
    <scope>NUCLEOTIDE SEQUENCE</scope>
    <source>
        <strain evidence="8">HSMRA1968</strain>
        <tissue evidence="8">Whole embryos</tissue>
    </source>
</reference>
<dbReference type="InterPro" id="IPR020846">
    <property type="entry name" value="MFS_dom"/>
</dbReference>
<evidence type="ECO:0000259" key="7">
    <source>
        <dbReference type="PROSITE" id="PS50850"/>
    </source>
</evidence>
<dbReference type="GO" id="GO:0022857">
    <property type="term" value="F:transmembrane transporter activity"/>
    <property type="evidence" value="ECO:0007669"/>
    <property type="project" value="InterPro"/>
</dbReference>
<dbReference type="PANTHER" id="PTHR23529">
    <property type="entry name" value="GH19118P-RELATED"/>
    <property type="match status" value="1"/>
</dbReference>
<dbReference type="EMBL" id="WJQU01000004">
    <property type="protein sequence ID" value="KAJ6636028.1"/>
    <property type="molecule type" value="Genomic_DNA"/>
</dbReference>
<keyword evidence="9" id="KW-1185">Reference proteome</keyword>
<feature type="transmembrane region" description="Helical" evidence="5">
    <location>
        <begin position="312"/>
        <end position="332"/>
    </location>
</feature>
<feature type="transmembrane region" description="Helical" evidence="5">
    <location>
        <begin position="58"/>
        <end position="79"/>
    </location>
</feature>
<feature type="transmembrane region" description="Helical" evidence="5">
    <location>
        <begin position="186"/>
        <end position="208"/>
    </location>
</feature>
<name>A0A9Q0RXN2_9DIPT</name>
<keyword evidence="3 5" id="KW-1133">Transmembrane helix</keyword>
<evidence type="ECO:0000256" key="3">
    <source>
        <dbReference type="ARBA" id="ARBA00022989"/>
    </source>
</evidence>
<dbReference type="GO" id="GO:0016020">
    <property type="term" value="C:membrane"/>
    <property type="evidence" value="ECO:0007669"/>
    <property type="project" value="UniProtKB-SubCell"/>
</dbReference>
<comment type="subcellular location">
    <subcellularLocation>
        <location evidence="1">Membrane</location>
        <topology evidence="1">Multi-pass membrane protein</topology>
    </subcellularLocation>
</comment>
<evidence type="ECO:0000256" key="4">
    <source>
        <dbReference type="ARBA" id="ARBA00023136"/>
    </source>
</evidence>
<evidence type="ECO:0000313" key="8">
    <source>
        <dbReference type="EMBL" id="KAJ6636028.1"/>
    </source>
</evidence>
<keyword evidence="8" id="KW-0813">Transport</keyword>
<protein>
    <submittedName>
        <fullName evidence="8">Solute carrier family 2, facilitated glucose transporter member 2</fullName>
    </submittedName>
</protein>
<feature type="chain" id="PRO_5040287086" evidence="6">
    <location>
        <begin position="24"/>
        <end position="379"/>
    </location>
</feature>
<feature type="domain" description="Major facilitator superfamily (MFS) profile" evidence="7">
    <location>
        <begin position="1"/>
        <end position="366"/>
    </location>
</feature>
<accession>A0A9Q0RXN2</accession>
<dbReference type="OrthoDB" id="6612291at2759"/>
<feature type="transmembrane region" description="Helical" evidence="5">
    <location>
        <begin position="338"/>
        <end position="362"/>
    </location>
</feature>
<organism evidence="8 9">
    <name type="scientific">Pseudolycoriella hygida</name>
    <dbReference type="NCBI Taxonomy" id="35572"/>
    <lineage>
        <taxon>Eukaryota</taxon>
        <taxon>Metazoa</taxon>
        <taxon>Ecdysozoa</taxon>
        <taxon>Arthropoda</taxon>
        <taxon>Hexapoda</taxon>
        <taxon>Insecta</taxon>
        <taxon>Pterygota</taxon>
        <taxon>Neoptera</taxon>
        <taxon>Endopterygota</taxon>
        <taxon>Diptera</taxon>
        <taxon>Nematocera</taxon>
        <taxon>Sciaroidea</taxon>
        <taxon>Sciaridae</taxon>
        <taxon>Pseudolycoriella</taxon>
    </lineage>
</organism>
<dbReference type="PANTHER" id="PTHR23529:SF2">
    <property type="entry name" value="GH19118P-RELATED"/>
    <property type="match status" value="1"/>
</dbReference>
<proteinExistence type="predicted"/>
<dbReference type="Gene3D" id="1.20.1250.20">
    <property type="entry name" value="MFS general substrate transporter like domains"/>
    <property type="match status" value="1"/>
</dbReference>
<dbReference type="SUPFAM" id="SSF103473">
    <property type="entry name" value="MFS general substrate transporter"/>
    <property type="match status" value="1"/>
</dbReference>
<feature type="transmembrane region" description="Helical" evidence="5">
    <location>
        <begin position="271"/>
        <end position="291"/>
    </location>
</feature>
<evidence type="ECO:0000313" key="9">
    <source>
        <dbReference type="Proteomes" id="UP001151699"/>
    </source>
</evidence>
<dbReference type="AlphaFoldDB" id="A0A9Q0RXN2"/>
<feature type="transmembrane region" description="Helical" evidence="5">
    <location>
        <begin position="245"/>
        <end position="265"/>
    </location>
</feature>
<dbReference type="Proteomes" id="UP001151699">
    <property type="component" value="Chromosome C"/>
</dbReference>
<dbReference type="InterPro" id="IPR036259">
    <property type="entry name" value="MFS_trans_sf"/>
</dbReference>
<dbReference type="Pfam" id="PF00083">
    <property type="entry name" value="Sugar_tr"/>
    <property type="match status" value="1"/>
</dbReference>
<evidence type="ECO:0000256" key="1">
    <source>
        <dbReference type="ARBA" id="ARBA00004141"/>
    </source>
</evidence>
<keyword evidence="4 5" id="KW-0472">Membrane</keyword>
<keyword evidence="6" id="KW-0732">Signal</keyword>
<keyword evidence="2 5" id="KW-0812">Transmembrane</keyword>
<gene>
    <name evidence="8" type="primary">SLC2A2_1</name>
    <name evidence="8" type="ORF">Bhyg_14615</name>
</gene>
<evidence type="ECO:0000256" key="5">
    <source>
        <dbReference type="SAM" id="Phobius"/>
    </source>
</evidence>
<evidence type="ECO:0000256" key="6">
    <source>
        <dbReference type="SAM" id="SignalP"/>
    </source>
</evidence>
<keyword evidence="8" id="KW-0762">Sugar transport</keyword>
<comment type="caution">
    <text evidence="8">The sequence shown here is derived from an EMBL/GenBank/DDBJ whole genome shotgun (WGS) entry which is preliminary data.</text>
</comment>
<feature type="signal peptide" evidence="6">
    <location>
        <begin position="1"/>
        <end position="23"/>
    </location>
</feature>
<dbReference type="PROSITE" id="PS50850">
    <property type="entry name" value="MFS"/>
    <property type="match status" value="1"/>
</dbReference>
<feature type="transmembrane region" description="Helical" evidence="5">
    <location>
        <begin position="25"/>
        <end position="46"/>
    </location>
</feature>
<evidence type="ECO:0000256" key="2">
    <source>
        <dbReference type="ARBA" id="ARBA00022692"/>
    </source>
</evidence>
<sequence length="379" mass="41973">MYFGGCLLVVSSILFVAVKHQTAIIVGRCLAGFAHGIIYNATITHAAENAVKQIRGMVLSSINCTILSGIFMSTVLRAITTPYIFESDNMDNNMIVGICGLILSILGIVSTTFLTYESIPYLLRRGNEPEAVVNLMMLRNESYMTPNLVEDLNEMRTMVLQDKEENMNVLANGNASAMGKMMVLRVLATLTSNYLINSLLIIMIMLLLQSQSYYMAPVILSGSRFAASFIPVFSTDLFKRKIHLTVSSVTSGTLMLALAIIFASVDIFLSTTYWVPAALCIVTQIFVSLGIDPMQHLLLSEAFSTSTKPWSIAWVTSIEYVLQILFIVLYFVGQIDRVRIIAIFFVTAGVMLALAIFLQLAIPETFGKSIKETRDLFRK</sequence>